<dbReference type="AlphaFoldDB" id="A0AAV7WB68"/>
<keyword evidence="3" id="KW-1185">Reference proteome</keyword>
<proteinExistence type="predicted"/>
<reference evidence="2" key="1">
    <citation type="journal article" date="2022" name="bioRxiv">
        <title>Sequencing and chromosome-scale assembly of the giantPleurodeles waltlgenome.</title>
        <authorList>
            <person name="Brown T."/>
            <person name="Elewa A."/>
            <person name="Iarovenko S."/>
            <person name="Subramanian E."/>
            <person name="Araus A.J."/>
            <person name="Petzold A."/>
            <person name="Susuki M."/>
            <person name="Suzuki K.-i.T."/>
            <person name="Hayashi T."/>
            <person name="Toyoda A."/>
            <person name="Oliveira C."/>
            <person name="Osipova E."/>
            <person name="Leigh N.D."/>
            <person name="Simon A."/>
            <person name="Yun M.H."/>
        </authorList>
    </citation>
    <scope>NUCLEOTIDE SEQUENCE</scope>
    <source>
        <strain evidence="2">20211129_DDA</strain>
        <tissue evidence="2">Liver</tissue>
    </source>
</reference>
<evidence type="ECO:0000313" key="2">
    <source>
        <dbReference type="EMBL" id="KAJ1211293.1"/>
    </source>
</evidence>
<evidence type="ECO:0000256" key="1">
    <source>
        <dbReference type="SAM" id="MobiDB-lite"/>
    </source>
</evidence>
<evidence type="ECO:0000313" key="3">
    <source>
        <dbReference type="Proteomes" id="UP001066276"/>
    </source>
</evidence>
<feature type="compositionally biased region" description="Basic and acidic residues" evidence="1">
    <location>
        <begin position="68"/>
        <end position="79"/>
    </location>
</feature>
<gene>
    <name evidence="2" type="ORF">NDU88_006654</name>
</gene>
<feature type="region of interest" description="Disordered" evidence="1">
    <location>
        <begin position="143"/>
        <end position="187"/>
    </location>
</feature>
<dbReference type="EMBL" id="JANPWB010000002">
    <property type="protein sequence ID" value="KAJ1211293.1"/>
    <property type="molecule type" value="Genomic_DNA"/>
</dbReference>
<organism evidence="2 3">
    <name type="scientific">Pleurodeles waltl</name>
    <name type="common">Iberian ribbed newt</name>
    <dbReference type="NCBI Taxonomy" id="8319"/>
    <lineage>
        <taxon>Eukaryota</taxon>
        <taxon>Metazoa</taxon>
        <taxon>Chordata</taxon>
        <taxon>Craniata</taxon>
        <taxon>Vertebrata</taxon>
        <taxon>Euteleostomi</taxon>
        <taxon>Amphibia</taxon>
        <taxon>Batrachia</taxon>
        <taxon>Caudata</taxon>
        <taxon>Salamandroidea</taxon>
        <taxon>Salamandridae</taxon>
        <taxon>Pleurodelinae</taxon>
        <taxon>Pleurodeles</taxon>
    </lineage>
</organism>
<feature type="region of interest" description="Disordered" evidence="1">
    <location>
        <begin position="23"/>
        <end position="79"/>
    </location>
</feature>
<sequence>MVTAERRGDRVTRNVSWFRKATFMEPSVELDSDDHYPDRSITGGQTQEEETTRPAAPVPAGDDTQMAQDERKRQGKQEKACCAKRLLDRQSVEAWVEILDAIRAGGLGCDQGAGPMVTAERRGDRVTQNVSWFRKATFMEPSVELDSDDHYPDRSITGGQTQEEETTRPAAPVPAGDDAQMAQGTNK</sequence>
<name>A0AAV7WB68_PLEWA</name>
<dbReference type="Proteomes" id="UP001066276">
    <property type="component" value="Chromosome 1_2"/>
</dbReference>
<accession>A0AAV7WB68</accession>
<protein>
    <submittedName>
        <fullName evidence="2">Uncharacterized protein</fullName>
    </submittedName>
</protein>
<comment type="caution">
    <text evidence="2">The sequence shown here is derived from an EMBL/GenBank/DDBJ whole genome shotgun (WGS) entry which is preliminary data.</text>
</comment>